<keyword evidence="1" id="KW-0732">Signal</keyword>
<proteinExistence type="predicted"/>
<dbReference type="InterPro" id="IPR036501">
    <property type="entry name" value="Inhibitor_vert_lysozyme_sf"/>
</dbReference>
<evidence type="ECO:0000313" key="2">
    <source>
        <dbReference type="EMBL" id="RBP06427.1"/>
    </source>
</evidence>
<protein>
    <submittedName>
        <fullName evidence="2">Inhibitor of lysozyme (Ivy)</fullName>
    </submittedName>
</protein>
<dbReference type="Gene3D" id="3.40.1420.10">
    <property type="entry name" value="Inhibitor of vertebrate lysozyme"/>
    <property type="match status" value="1"/>
</dbReference>
<gene>
    <name evidence="2" type="ORF">DFR50_13147</name>
</gene>
<comment type="caution">
    <text evidence="2">The sequence shown here is derived from an EMBL/GenBank/DDBJ whole genome shotgun (WGS) entry which is preliminary data.</text>
</comment>
<dbReference type="RefSeq" id="WP_113891624.1">
    <property type="nucleotide sequence ID" value="NZ_QNRK01000031.1"/>
</dbReference>
<keyword evidence="3" id="KW-1185">Reference proteome</keyword>
<accession>A0A366EVL4</accession>
<feature type="chain" id="PRO_5016942158" evidence="1">
    <location>
        <begin position="22"/>
        <end position="136"/>
    </location>
</feature>
<evidence type="ECO:0000313" key="3">
    <source>
        <dbReference type="Proteomes" id="UP000253529"/>
    </source>
</evidence>
<reference evidence="2 3" key="1">
    <citation type="submission" date="2018-06" db="EMBL/GenBank/DDBJ databases">
        <title>Genomic Encyclopedia of Type Strains, Phase IV (KMG-IV): sequencing the most valuable type-strain genomes for metagenomic binning, comparative biology and taxonomic classification.</title>
        <authorList>
            <person name="Goeker M."/>
        </authorList>
    </citation>
    <scope>NUCLEOTIDE SEQUENCE [LARGE SCALE GENOMIC DNA]</scope>
    <source>
        <strain evidence="2 3">DSM 24875</strain>
    </source>
</reference>
<feature type="signal peptide" evidence="1">
    <location>
        <begin position="1"/>
        <end position="21"/>
    </location>
</feature>
<dbReference type="EMBL" id="QNRK01000031">
    <property type="protein sequence ID" value="RBP06427.1"/>
    <property type="molecule type" value="Genomic_DNA"/>
</dbReference>
<dbReference type="SUPFAM" id="SSF89872">
    <property type="entry name" value="Inhibitor of vertebrate lysozyme, Ivy"/>
    <property type="match status" value="1"/>
</dbReference>
<dbReference type="AlphaFoldDB" id="A0A366EVL4"/>
<dbReference type="Proteomes" id="UP000253529">
    <property type="component" value="Unassembled WGS sequence"/>
</dbReference>
<organism evidence="2 3">
    <name type="scientific">Roseiarcus fermentans</name>
    <dbReference type="NCBI Taxonomy" id="1473586"/>
    <lineage>
        <taxon>Bacteria</taxon>
        <taxon>Pseudomonadati</taxon>
        <taxon>Pseudomonadota</taxon>
        <taxon>Alphaproteobacteria</taxon>
        <taxon>Hyphomicrobiales</taxon>
        <taxon>Roseiarcaceae</taxon>
        <taxon>Roseiarcus</taxon>
    </lineage>
</organism>
<sequence>MRLATRPAFLLFVLLAGGAEAADNPFLFDALQGRSPYRGAWERLMKLVQPTPDWLVQFNKNFDGVVGQMTPVTIDGKPYQLSFVCKPTDCDSHKFAVLFDAQGAHAFGALGGKDNSPAFFGAPSPAEEEAMAKAIK</sequence>
<name>A0A366EVL4_9HYPH</name>
<evidence type="ECO:0000256" key="1">
    <source>
        <dbReference type="SAM" id="SignalP"/>
    </source>
</evidence>
<dbReference type="OrthoDB" id="9033596at2"/>
<dbReference type="Pfam" id="PF08816">
    <property type="entry name" value="Ivy"/>
    <property type="match status" value="1"/>
</dbReference>